<dbReference type="Gene3D" id="2.30.42.10">
    <property type="match status" value="2"/>
</dbReference>
<dbReference type="FunFam" id="2.30.42.10:FF:000026">
    <property type="entry name" value="Golgi reassembly stacking protein 2"/>
    <property type="match status" value="1"/>
</dbReference>
<dbReference type="GO" id="GO:0007030">
    <property type="term" value="P:Golgi organization"/>
    <property type="evidence" value="ECO:0007669"/>
    <property type="project" value="TreeGrafter"/>
</dbReference>
<dbReference type="EMBL" id="JADGJW010000039">
    <property type="protein sequence ID" value="KAJ3226306.1"/>
    <property type="molecule type" value="Genomic_DNA"/>
</dbReference>
<sequence length="341" mass="38338">MGNEQSTLELEENAASSKGYHVLKVISGSPAFEAGLDPYFDYILFVNGYRTDKESIILTEAMRSNVNQVVTLIVYSSKRQDVREVKITPSDKWGRPEDGLTGCRVRFCDYEGAAENVWHVLTVHPDSPAENAGLQSNTDYVVGSPNQHLREKNDLFKLIEVHLQKPLQLLVYNSTIDEIREVLILPNKDWGGVGYLGCDIGYGYLHRIPLSINSTFYTSKSNNHIENEEDLEQVINTEANDNILNSSGEIEMESLEDMDTSELHLLNEREETEKVNFVENKIHNKSADGNIVKQKLPIKDPNVFNDNQKVVEIVNNNLEKSDTVAVAADIGISRDVELPTN</sequence>
<evidence type="ECO:0000256" key="1">
    <source>
        <dbReference type="ARBA" id="ARBA00004394"/>
    </source>
</evidence>
<proteinExistence type="predicted"/>
<evidence type="ECO:0000256" key="4">
    <source>
        <dbReference type="ARBA" id="ARBA00023136"/>
    </source>
</evidence>
<dbReference type="InterPro" id="IPR024958">
    <property type="entry name" value="GRASP_PDZ"/>
</dbReference>
<feature type="domain" description="PDZ GRASP-type" evidence="6">
    <location>
        <begin position="116"/>
        <end position="205"/>
    </location>
</feature>
<evidence type="ECO:0000313" key="7">
    <source>
        <dbReference type="EMBL" id="KAJ3226306.1"/>
    </source>
</evidence>
<feature type="binding site" evidence="5">
    <location>
        <position position="108"/>
    </location>
    <ligand>
        <name>Zn(2+)</name>
        <dbReference type="ChEBI" id="CHEBI:29105"/>
    </ligand>
</feature>
<keyword evidence="5" id="KW-0862">Zinc</keyword>
<comment type="subcellular location">
    <subcellularLocation>
        <location evidence="1">Golgi apparatus membrane</location>
    </subcellularLocation>
</comment>
<evidence type="ECO:0000259" key="6">
    <source>
        <dbReference type="PROSITE" id="PS51865"/>
    </source>
</evidence>
<dbReference type="InterPro" id="IPR036034">
    <property type="entry name" value="PDZ_sf"/>
</dbReference>
<name>A0AAD5U6P0_9FUNG</name>
<dbReference type="Proteomes" id="UP001211065">
    <property type="component" value="Unassembled WGS sequence"/>
</dbReference>
<protein>
    <submittedName>
        <fullName evidence="7">Golgi reassembly-stacking protein 2</fullName>
    </submittedName>
</protein>
<dbReference type="PROSITE" id="PS51865">
    <property type="entry name" value="PDZ_GRASP"/>
    <property type="match status" value="2"/>
</dbReference>
<accession>A0AAD5U6P0</accession>
<dbReference type="PANTHER" id="PTHR12893">
    <property type="entry name" value="GOLGI REASSEMBLY STACKING PROTEIN GRASP"/>
    <property type="match status" value="1"/>
</dbReference>
<dbReference type="GO" id="GO:0000139">
    <property type="term" value="C:Golgi membrane"/>
    <property type="evidence" value="ECO:0007669"/>
    <property type="project" value="UniProtKB-SubCell"/>
</dbReference>
<dbReference type="AlphaFoldDB" id="A0AAD5U6P0"/>
<keyword evidence="4" id="KW-0472">Membrane</keyword>
<dbReference type="InterPro" id="IPR007583">
    <property type="entry name" value="GRASP55_65"/>
</dbReference>
<keyword evidence="5" id="KW-0479">Metal-binding</keyword>
<keyword evidence="2" id="KW-0677">Repeat</keyword>
<reference evidence="7" key="1">
    <citation type="submission" date="2020-05" db="EMBL/GenBank/DDBJ databases">
        <title>Phylogenomic resolution of chytrid fungi.</title>
        <authorList>
            <person name="Stajich J.E."/>
            <person name="Amses K."/>
            <person name="Simmons R."/>
            <person name="Seto K."/>
            <person name="Myers J."/>
            <person name="Bonds A."/>
            <person name="Quandt C.A."/>
            <person name="Barry K."/>
            <person name="Liu P."/>
            <person name="Grigoriev I."/>
            <person name="Longcore J.E."/>
            <person name="James T.Y."/>
        </authorList>
    </citation>
    <scope>NUCLEOTIDE SEQUENCE</scope>
    <source>
        <strain evidence="7">JEL0476</strain>
    </source>
</reference>
<keyword evidence="3" id="KW-0333">Golgi apparatus</keyword>
<evidence type="ECO:0000313" key="8">
    <source>
        <dbReference type="Proteomes" id="UP001211065"/>
    </source>
</evidence>
<dbReference type="Pfam" id="PF04495">
    <property type="entry name" value="GRASP55_65"/>
    <property type="match status" value="1"/>
</dbReference>
<dbReference type="SUPFAM" id="SSF50156">
    <property type="entry name" value="PDZ domain-like"/>
    <property type="match status" value="2"/>
</dbReference>
<evidence type="ECO:0000256" key="5">
    <source>
        <dbReference type="PIRSR" id="PIRSR607583-1"/>
    </source>
</evidence>
<evidence type="ECO:0000256" key="2">
    <source>
        <dbReference type="ARBA" id="ARBA00022737"/>
    </source>
</evidence>
<evidence type="ECO:0000256" key="3">
    <source>
        <dbReference type="ARBA" id="ARBA00023034"/>
    </source>
</evidence>
<feature type="domain" description="PDZ GRASP-type" evidence="6">
    <location>
        <begin position="18"/>
        <end position="110"/>
    </location>
</feature>
<feature type="binding site" evidence="5">
    <location>
        <position position="21"/>
    </location>
    <ligand>
        <name>Zn(2+)</name>
        <dbReference type="ChEBI" id="CHEBI:29105"/>
    </ligand>
</feature>
<keyword evidence="8" id="KW-1185">Reference proteome</keyword>
<dbReference type="PANTHER" id="PTHR12893:SF0">
    <property type="entry name" value="GRASP65"/>
    <property type="match status" value="1"/>
</dbReference>
<gene>
    <name evidence="7" type="primary">GORASP2</name>
    <name evidence="7" type="ORF">HK099_005137</name>
</gene>
<dbReference type="GO" id="GO:0046872">
    <property type="term" value="F:metal ion binding"/>
    <property type="evidence" value="ECO:0007669"/>
    <property type="project" value="UniProtKB-KW"/>
</dbReference>
<comment type="caution">
    <text evidence="7">The sequence shown here is derived from an EMBL/GenBank/DDBJ whole genome shotgun (WGS) entry which is preliminary data.</text>
</comment>
<organism evidence="7 8">
    <name type="scientific">Clydaea vesicula</name>
    <dbReference type="NCBI Taxonomy" id="447962"/>
    <lineage>
        <taxon>Eukaryota</taxon>
        <taxon>Fungi</taxon>
        <taxon>Fungi incertae sedis</taxon>
        <taxon>Chytridiomycota</taxon>
        <taxon>Chytridiomycota incertae sedis</taxon>
        <taxon>Chytridiomycetes</taxon>
        <taxon>Lobulomycetales</taxon>
        <taxon>Lobulomycetaceae</taxon>
        <taxon>Clydaea</taxon>
    </lineage>
</organism>